<reference evidence="3" key="1">
    <citation type="submission" date="2017-01" db="EMBL/GenBank/DDBJ databases">
        <title>Comparative genomics of anhydrobiosis in the tardigrade Hypsibius dujardini.</title>
        <authorList>
            <person name="Yoshida Y."/>
            <person name="Koutsovoulos G."/>
            <person name="Laetsch D."/>
            <person name="Stevens L."/>
            <person name="Kumar S."/>
            <person name="Horikawa D."/>
            <person name="Ishino K."/>
            <person name="Komine S."/>
            <person name="Tomita M."/>
            <person name="Blaxter M."/>
            <person name="Arakawa K."/>
        </authorList>
    </citation>
    <scope>NUCLEOTIDE SEQUENCE [LARGE SCALE GENOMIC DNA]</scope>
    <source>
        <strain evidence="3">Z151</strain>
    </source>
</reference>
<dbReference type="AlphaFoldDB" id="A0A1W0X7B1"/>
<comment type="caution">
    <text evidence="2">The sequence shown here is derived from an EMBL/GenBank/DDBJ whole genome shotgun (WGS) entry which is preliminary data.</text>
</comment>
<evidence type="ECO:0000256" key="1">
    <source>
        <dbReference type="SAM" id="MobiDB-lite"/>
    </source>
</evidence>
<accession>A0A1W0X7B1</accession>
<feature type="region of interest" description="Disordered" evidence="1">
    <location>
        <begin position="1"/>
        <end position="24"/>
    </location>
</feature>
<gene>
    <name evidence="2" type="ORF">BV898_02551</name>
</gene>
<evidence type="ECO:0000313" key="3">
    <source>
        <dbReference type="Proteomes" id="UP000192578"/>
    </source>
</evidence>
<keyword evidence="3" id="KW-1185">Reference proteome</keyword>
<name>A0A1W0X7B1_HYPEX</name>
<protein>
    <submittedName>
        <fullName evidence="2">Uncharacterized protein</fullName>
    </submittedName>
</protein>
<dbReference type="Proteomes" id="UP000192578">
    <property type="component" value="Unassembled WGS sequence"/>
</dbReference>
<dbReference type="EMBL" id="MTYJ01000011">
    <property type="protein sequence ID" value="OQV23429.1"/>
    <property type="molecule type" value="Genomic_DNA"/>
</dbReference>
<sequence length="69" mass="7654">MNTRAKSRKCGDMPAENSQPKSPELVDAAEVGMKAVDELLEPLKLKLEGYCEQICQFAAEEEEDVPNDL</sequence>
<evidence type="ECO:0000313" key="2">
    <source>
        <dbReference type="EMBL" id="OQV23429.1"/>
    </source>
</evidence>
<proteinExistence type="predicted"/>
<organism evidence="2 3">
    <name type="scientific">Hypsibius exemplaris</name>
    <name type="common">Freshwater tardigrade</name>
    <dbReference type="NCBI Taxonomy" id="2072580"/>
    <lineage>
        <taxon>Eukaryota</taxon>
        <taxon>Metazoa</taxon>
        <taxon>Ecdysozoa</taxon>
        <taxon>Tardigrada</taxon>
        <taxon>Eutardigrada</taxon>
        <taxon>Parachela</taxon>
        <taxon>Hypsibioidea</taxon>
        <taxon>Hypsibiidae</taxon>
        <taxon>Hypsibius</taxon>
    </lineage>
</organism>